<protein>
    <submittedName>
        <fullName evidence="2">PkaR protein</fullName>
    </submittedName>
</protein>
<comment type="caution">
    <text evidence="2">The sequence shown here is derived from an EMBL/GenBank/DDBJ whole genome shotgun (WGS) entry which is preliminary data.</text>
</comment>
<dbReference type="AlphaFoldDB" id="A0A812KWX2"/>
<reference evidence="2" key="1">
    <citation type="submission" date="2021-02" db="EMBL/GenBank/DDBJ databases">
        <authorList>
            <person name="Dougan E. K."/>
            <person name="Rhodes N."/>
            <person name="Thang M."/>
            <person name="Chan C."/>
        </authorList>
    </citation>
    <scope>NUCLEOTIDE SEQUENCE</scope>
</reference>
<evidence type="ECO:0000256" key="1">
    <source>
        <dbReference type="SAM" id="MobiDB-lite"/>
    </source>
</evidence>
<evidence type="ECO:0000313" key="3">
    <source>
        <dbReference type="Proteomes" id="UP000649617"/>
    </source>
</evidence>
<dbReference type="Proteomes" id="UP000649617">
    <property type="component" value="Unassembled WGS sequence"/>
</dbReference>
<feature type="region of interest" description="Disordered" evidence="1">
    <location>
        <begin position="522"/>
        <end position="576"/>
    </location>
</feature>
<dbReference type="OrthoDB" id="428082at2759"/>
<feature type="compositionally biased region" description="Acidic residues" evidence="1">
    <location>
        <begin position="522"/>
        <end position="553"/>
    </location>
</feature>
<gene>
    <name evidence="2" type="primary">pkaR</name>
    <name evidence="2" type="ORF">SPIL2461_LOCUS3732</name>
</gene>
<sequence>MVHTKTPHKIPDTHESVALSGFSTDLSKHVENHYMVSEIVDEYTLRLESSAELPPSLIRGQLARDGCSVLVPRSQCTGSGVASLVGQVPKSTEACLQDWRAAVRAARQMGIMKSLPAVLHPILPDTDSLHVEQCGWRHCEGVFRHNGHMQFTLGPLVSIVYSEELSMWCLLADVTAAYPLEEQRCYLGLGDWDGPQLLYVRQDPSPTGRWEPVIGPGPGPTITAHREMTILLSESRQPSLLLHPSVGSVVLDMLFNYLHADWRGGFTRGRVCHFSSLEAIIAAFGLWRGVRTCSAVCRTWQVTLKPFGDLVQICHHALQIPQESKLPLPTIQQAVQAIMLSGSMWSDGLSVVNFNAFLEHLWPSKVEQVELSSELNDFMFHPRHLPIEDGREEGSPCYADGTQAILIVFPVAEGAFEFECCYGLEMPAARVGEEILEFQLHAGKGTGHCSKPSTCKRCERDKEGRFRLGASQLSGRWDFAFQTVSGAEIVLEIKVDLLPFFANSKDPELISQIRALVPWTEEDVEDDFGSEDDLGVDEDSGAEDEDEEDDDAADSGHDFVHSTDGQEEEAEMENRE</sequence>
<organism evidence="2 3">
    <name type="scientific">Symbiodinium pilosum</name>
    <name type="common">Dinoflagellate</name>
    <dbReference type="NCBI Taxonomy" id="2952"/>
    <lineage>
        <taxon>Eukaryota</taxon>
        <taxon>Sar</taxon>
        <taxon>Alveolata</taxon>
        <taxon>Dinophyceae</taxon>
        <taxon>Suessiales</taxon>
        <taxon>Symbiodiniaceae</taxon>
        <taxon>Symbiodinium</taxon>
    </lineage>
</organism>
<evidence type="ECO:0000313" key="2">
    <source>
        <dbReference type="EMBL" id="CAE7234471.1"/>
    </source>
</evidence>
<name>A0A812KWX2_SYMPI</name>
<accession>A0A812KWX2</accession>
<dbReference type="EMBL" id="CAJNIZ010004618">
    <property type="protein sequence ID" value="CAE7234471.1"/>
    <property type="molecule type" value="Genomic_DNA"/>
</dbReference>
<proteinExistence type="predicted"/>
<keyword evidence="3" id="KW-1185">Reference proteome</keyword>
<feature type="compositionally biased region" description="Acidic residues" evidence="1">
    <location>
        <begin position="565"/>
        <end position="576"/>
    </location>
</feature>